<keyword evidence="1" id="KW-1133">Transmembrane helix</keyword>
<keyword evidence="1" id="KW-0812">Transmembrane</keyword>
<keyword evidence="3" id="KW-1185">Reference proteome</keyword>
<name>A0A6A4QFD0_LUPAL</name>
<accession>A0A6A4QFD0</accession>
<dbReference type="EMBL" id="WOCE01000006">
    <property type="protein sequence ID" value="KAE9612249.1"/>
    <property type="molecule type" value="Genomic_DNA"/>
</dbReference>
<dbReference type="Proteomes" id="UP000447434">
    <property type="component" value="Chromosome 6"/>
</dbReference>
<keyword evidence="1" id="KW-0472">Membrane</keyword>
<evidence type="ECO:0000256" key="1">
    <source>
        <dbReference type="SAM" id="Phobius"/>
    </source>
</evidence>
<organism evidence="2 3">
    <name type="scientific">Lupinus albus</name>
    <name type="common">White lupine</name>
    <name type="synonym">Lupinus termis</name>
    <dbReference type="NCBI Taxonomy" id="3870"/>
    <lineage>
        <taxon>Eukaryota</taxon>
        <taxon>Viridiplantae</taxon>
        <taxon>Streptophyta</taxon>
        <taxon>Embryophyta</taxon>
        <taxon>Tracheophyta</taxon>
        <taxon>Spermatophyta</taxon>
        <taxon>Magnoliopsida</taxon>
        <taxon>eudicotyledons</taxon>
        <taxon>Gunneridae</taxon>
        <taxon>Pentapetalae</taxon>
        <taxon>rosids</taxon>
        <taxon>fabids</taxon>
        <taxon>Fabales</taxon>
        <taxon>Fabaceae</taxon>
        <taxon>Papilionoideae</taxon>
        <taxon>50 kb inversion clade</taxon>
        <taxon>genistoids sensu lato</taxon>
        <taxon>core genistoids</taxon>
        <taxon>Genisteae</taxon>
        <taxon>Lupinus</taxon>
    </lineage>
</organism>
<gene>
    <name evidence="2" type="ORF">Lalb_Chr06g0170981</name>
</gene>
<reference evidence="3" key="1">
    <citation type="journal article" date="2020" name="Nat. Commun.">
        <title>Genome sequence of the cluster root forming white lupin.</title>
        <authorList>
            <person name="Hufnagel B."/>
            <person name="Marques A."/>
            <person name="Soriano A."/>
            <person name="Marques L."/>
            <person name="Divol F."/>
            <person name="Doumas P."/>
            <person name="Sallet E."/>
            <person name="Mancinotti D."/>
            <person name="Carrere S."/>
            <person name="Marande W."/>
            <person name="Arribat S."/>
            <person name="Keller J."/>
            <person name="Huneau C."/>
            <person name="Blein T."/>
            <person name="Aime D."/>
            <person name="Laguerre M."/>
            <person name="Taylor J."/>
            <person name="Schubert V."/>
            <person name="Nelson M."/>
            <person name="Geu-Flores F."/>
            <person name="Crespi M."/>
            <person name="Gallardo-Guerrero K."/>
            <person name="Delaux P.-M."/>
            <person name="Salse J."/>
            <person name="Berges H."/>
            <person name="Guyot R."/>
            <person name="Gouzy J."/>
            <person name="Peret B."/>
        </authorList>
    </citation>
    <scope>NUCLEOTIDE SEQUENCE [LARGE SCALE GENOMIC DNA]</scope>
    <source>
        <strain evidence="3">cv. Amiga</strain>
    </source>
</reference>
<sequence>MRLTISWTWLFGRVIFLPLNLSCISLACSCEFQKMEMGWRKKRMMVGGEEYKS</sequence>
<comment type="caution">
    <text evidence="2">The sequence shown here is derived from an EMBL/GenBank/DDBJ whole genome shotgun (WGS) entry which is preliminary data.</text>
</comment>
<feature type="transmembrane region" description="Helical" evidence="1">
    <location>
        <begin position="6"/>
        <end position="32"/>
    </location>
</feature>
<evidence type="ECO:0000313" key="2">
    <source>
        <dbReference type="EMBL" id="KAE9612249.1"/>
    </source>
</evidence>
<protein>
    <submittedName>
        <fullName evidence="2">Uncharacterized protein</fullName>
    </submittedName>
</protein>
<dbReference type="PROSITE" id="PS51257">
    <property type="entry name" value="PROKAR_LIPOPROTEIN"/>
    <property type="match status" value="1"/>
</dbReference>
<dbReference type="AlphaFoldDB" id="A0A6A4QFD0"/>
<proteinExistence type="predicted"/>
<evidence type="ECO:0000313" key="3">
    <source>
        <dbReference type="Proteomes" id="UP000447434"/>
    </source>
</evidence>